<dbReference type="Proteomes" id="UP001429601">
    <property type="component" value="Unassembled WGS sequence"/>
</dbReference>
<reference evidence="2 3" key="1">
    <citation type="journal article" date="2011" name="Curr. Microbiol.">
        <title>Luteibacter jiangsuensis sp. nov.: a methamidophos-degrading bacterium isolated from a methamidophos-manufacturing factory.</title>
        <authorList>
            <person name="Wang L."/>
            <person name="Wang G.L."/>
            <person name="Li S.P."/>
            <person name="Jiang J.D."/>
        </authorList>
    </citation>
    <scope>NUCLEOTIDE SEQUENCE [LARGE SCALE GENOMIC DNA]</scope>
    <source>
        <strain evidence="2 3">CGMCC 1.10133</strain>
    </source>
</reference>
<dbReference type="Gene3D" id="2.180.10.10">
    <property type="entry name" value="RHS repeat-associated core"/>
    <property type="match status" value="1"/>
</dbReference>
<evidence type="ECO:0000256" key="1">
    <source>
        <dbReference type="SAM" id="MobiDB-lite"/>
    </source>
</evidence>
<name>A0ABX0Q6X0_9GAMM</name>
<dbReference type="NCBIfam" id="TIGR03696">
    <property type="entry name" value="Rhs_assc_core"/>
    <property type="match status" value="1"/>
</dbReference>
<gene>
    <name evidence="2" type="ORF">HBF26_11565</name>
</gene>
<feature type="region of interest" description="Disordered" evidence="1">
    <location>
        <begin position="201"/>
        <end position="222"/>
    </location>
</feature>
<dbReference type="PANTHER" id="PTHR32305:SF15">
    <property type="entry name" value="PROTEIN RHSA-RELATED"/>
    <property type="match status" value="1"/>
</dbReference>
<feature type="region of interest" description="Disordered" evidence="1">
    <location>
        <begin position="1"/>
        <end position="20"/>
    </location>
</feature>
<proteinExistence type="predicted"/>
<dbReference type="EMBL" id="JAAQQR010000004">
    <property type="protein sequence ID" value="NID05526.1"/>
    <property type="molecule type" value="Genomic_DNA"/>
</dbReference>
<evidence type="ECO:0000313" key="2">
    <source>
        <dbReference type="EMBL" id="NID05526.1"/>
    </source>
</evidence>
<accession>A0ABX0Q6X0</accession>
<keyword evidence="3" id="KW-1185">Reference proteome</keyword>
<dbReference type="InterPro" id="IPR050708">
    <property type="entry name" value="T6SS_VgrG/RHS"/>
</dbReference>
<protein>
    <recommendedName>
        <fullName evidence="4">RHS repeat-associated protein</fullName>
    </recommendedName>
</protein>
<organism evidence="2 3">
    <name type="scientific">Luteibacter jiangsuensis</name>
    <dbReference type="NCBI Taxonomy" id="637577"/>
    <lineage>
        <taxon>Bacteria</taxon>
        <taxon>Pseudomonadati</taxon>
        <taxon>Pseudomonadota</taxon>
        <taxon>Gammaproteobacteria</taxon>
        <taxon>Lysobacterales</taxon>
        <taxon>Rhodanobacteraceae</taxon>
        <taxon>Luteibacter</taxon>
    </lineage>
</organism>
<dbReference type="InterPro" id="IPR022385">
    <property type="entry name" value="Rhs_assc_core"/>
</dbReference>
<evidence type="ECO:0008006" key="4">
    <source>
        <dbReference type="Google" id="ProtNLM"/>
    </source>
</evidence>
<dbReference type="PANTHER" id="PTHR32305">
    <property type="match status" value="1"/>
</dbReference>
<evidence type="ECO:0000313" key="3">
    <source>
        <dbReference type="Proteomes" id="UP001429601"/>
    </source>
</evidence>
<comment type="caution">
    <text evidence="2">The sequence shown here is derived from an EMBL/GenBank/DDBJ whole genome shotgun (WGS) entry which is preliminary data.</text>
</comment>
<sequence length="391" mass="42593">MPCVRRPLRRRDGSPALSPKRHIDRSCGGLVETYIDGLCKGWRRTIMETIYSAYGGTHGQAGHARSRYTGERIETDQGWYLFGRRPYDPVLQRFLAPDALSPFDAGGVNRYAYCGGDPINRIDPSGHVWENPWSKLRDPLLAVADSVLATTTRTGTSATPVITAHTAAASMDVARVSSGIPSGSLAAPAVPGNVVFGQLAPGPGTSLARGNEPPPAKRPRTDELLPASGVLRDMERPRITDRVGRWTKYALTANTGARSIWVTDTALDETGATNLVRNLASSPRRPNNRIRNLWLYTGYEGVRSGRNWDPDLRTPRAASSGYAELARRFEVSAGESVGINVQIVDMQFTHQDMMTQKLKRAGVHVVGISYGLMDPAVRKALNLDVDSVSTS</sequence>